<dbReference type="InterPro" id="IPR007874">
    <property type="entry name" value="MinC_N"/>
</dbReference>
<dbReference type="AlphaFoldDB" id="A0A7C1FLY4"/>
<dbReference type="InterPro" id="IPR036145">
    <property type="entry name" value="MinC_C_sf"/>
</dbReference>
<sequence>MSDVTTPEDSAHIPTPQGAFALELRIADLLDGVTVRDASNAGDGGSETQPARHPEQTKQAEQGTLPGEPLVPARARALPDEVDNVPPFLAQSREEKETRPSDEFTPESSQLAGSLPSQTTSALSDIEISEKKEATPASTPSPIVHIRGRSDGVVIEIGVGTWNQVTAALAERLESSGGFFRKSNVALDLGSRPVTEGELKEIAQMLAAQEMSVGVVRTRSERTFQAALAVGLAVALESSDGAPDAAAMPATAHSHERETDAKGYFVYKGYLRSGHRLRRREHIIVIGDINPGAEVISDGDVLVWGRLRGVVHAGAGGDRRALVAALDLEPTQLRIADVLKIAPDPKPGHPGRFFWRRSQHKRPEIARVVQDEIITEEWDVVRPGGLISLKRGGD</sequence>
<dbReference type="PANTHER" id="PTHR34108">
    <property type="entry name" value="SEPTUM SITE-DETERMINING PROTEIN MINC"/>
    <property type="match status" value="1"/>
</dbReference>
<keyword evidence="2 7" id="KW-0132">Cell division</keyword>
<dbReference type="EMBL" id="DSMG01000120">
    <property type="protein sequence ID" value="HDX32253.1"/>
    <property type="molecule type" value="Genomic_DNA"/>
</dbReference>
<name>A0A7C1FLY4_9CHLR</name>
<evidence type="ECO:0000256" key="1">
    <source>
        <dbReference type="ARBA" id="ARBA00006291"/>
    </source>
</evidence>
<dbReference type="HAMAP" id="MF_00267">
    <property type="entry name" value="MinC"/>
    <property type="match status" value="1"/>
</dbReference>
<dbReference type="InterPro" id="IPR016098">
    <property type="entry name" value="CAP/MinC_C"/>
</dbReference>
<comment type="similarity">
    <text evidence="1 7">Belongs to the MinC family.</text>
</comment>
<evidence type="ECO:0000313" key="11">
    <source>
        <dbReference type="EMBL" id="HDX32253.1"/>
    </source>
</evidence>
<evidence type="ECO:0000259" key="10">
    <source>
        <dbReference type="Pfam" id="PF05209"/>
    </source>
</evidence>
<dbReference type="SUPFAM" id="SSF63848">
    <property type="entry name" value="Cell-division inhibitor MinC, C-terminal domain"/>
    <property type="match status" value="1"/>
</dbReference>
<dbReference type="GO" id="GO:0051302">
    <property type="term" value="P:regulation of cell division"/>
    <property type="evidence" value="ECO:0007669"/>
    <property type="project" value="InterPro"/>
</dbReference>
<feature type="compositionally biased region" description="Basic and acidic residues" evidence="8">
    <location>
        <begin position="92"/>
        <end position="102"/>
    </location>
</feature>
<gene>
    <name evidence="7 11" type="primary">minC</name>
    <name evidence="11" type="ORF">ENQ20_12325</name>
</gene>
<organism evidence="11">
    <name type="scientific">Caldilinea aerophila</name>
    <dbReference type="NCBI Taxonomy" id="133453"/>
    <lineage>
        <taxon>Bacteria</taxon>
        <taxon>Bacillati</taxon>
        <taxon>Chloroflexota</taxon>
        <taxon>Caldilineae</taxon>
        <taxon>Caldilineales</taxon>
        <taxon>Caldilineaceae</taxon>
        <taxon>Caldilinea</taxon>
    </lineage>
</organism>
<comment type="subunit">
    <text evidence="6 7">Interacts with MinD and FtsZ.</text>
</comment>
<dbReference type="GO" id="GO:0000902">
    <property type="term" value="P:cell morphogenesis"/>
    <property type="evidence" value="ECO:0007669"/>
    <property type="project" value="InterPro"/>
</dbReference>
<dbReference type="Pfam" id="PF05209">
    <property type="entry name" value="MinC_N"/>
    <property type="match status" value="1"/>
</dbReference>
<accession>A0A7C1FLY4</accession>
<dbReference type="Gene3D" id="3.30.70.260">
    <property type="match status" value="1"/>
</dbReference>
<feature type="domain" description="Septum formation inhibitor MinC C-terminal" evidence="9">
    <location>
        <begin position="267"/>
        <end position="368"/>
    </location>
</feature>
<comment type="function">
    <text evidence="5 7">Cell division inhibitor that blocks the formation of polar Z ring septums. Rapidly oscillates between the poles of the cell to destabilize FtsZ filaments that have formed before they mature into polar Z rings. Prevents FtsZ polymerization.</text>
</comment>
<evidence type="ECO:0000256" key="2">
    <source>
        <dbReference type="ARBA" id="ARBA00022618"/>
    </source>
</evidence>
<keyword evidence="4 7" id="KW-0131">Cell cycle</keyword>
<keyword evidence="3 7" id="KW-0717">Septation</keyword>
<comment type="caution">
    <text evidence="11">The sequence shown here is derived from an EMBL/GenBank/DDBJ whole genome shotgun (WGS) entry which is preliminary data.</text>
</comment>
<reference evidence="11" key="1">
    <citation type="journal article" date="2020" name="mSystems">
        <title>Genome- and Community-Level Interaction Insights into Carbon Utilization and Element Cycling Functions of Hydrothermarchaeota in Hydrothermal Sediment.</title>
        <authorList>
            <person name="Zhou Z."/>
            <person name="Liu Y."/>
            <person name="Xu W."/>
            <person name="Pan J."/>
            <person name="Luo Z.H."/>
            <person name="Li M."/>
        </authorList>
    </citation>
    <scope>NUCLEOTIDE SEQUENCE [LARGE SCALE GENOMIC DNA]</scope>
    <source>
        <strain evidence="11">SpSt-289</strain>
    </source>
</reference>
<protein>
    <recommendedName>
        <fullName evidence="7">Probable septum site-determining protein MinC</fullName>
    </recommendedName>
</protein>
<dbReference type="Pfam" id="PF03775">
    <property type="entry name" value="MinC_C"/>
    <property type="match status" value="1"/>
</dbReference>
<dbReference type="InterPro" id="IPR005526">
    <property type="entry name" value="Septum_form_inhib_MinC_C"/>
</dbReference>
<dbReference type="GO" id="GO:1901891">
    <property type="term" value="P:regulation of cell septum assembly"/>
    <property type="evidence" value="ECO:0007669"/>
    <property type="project" value="InterPro"/>
</dbReference>
<dbReference type="Gene3D" id="2.160.20.70">
    <property type="match status" value="1"/>
</dbReference>
<evidence type="ECO:0000256" key="3">
    <source>
        <dbReference type="ARBA" id="ARBA00023210"/>
    </source>
</evidence>
<feature type="domain" description="Septum formation inhibitor MinC N-terminal" evidence="10">
    <location>
        <begin position="144"/>
        <end position="212"/>
    </location>
</feature>
<evidence type="ECO:0000256" key="6">
    <source>
        <dbReference type="ARBA" id="ARBA00046874"/>
    </source>
</evidence>
<evidence type="ECO:0000256" key="5">
    <source>
        <dbReference type="ARBA" id="ARBA00025606"/>
    </source>
</evidence>
<proteinExistence type="inferred from homology"/>
<feature type="compositionally biased region" description="Polar residues" evidence="8">
    <location>
        <begin position="106"/>
        <end position="123"/>
    </location>
</feature>
<dbReference type="PANTHER" id="PTHR34108:SF1">
    <property type="entry name" value="SEPTUM SITE-DETERMINING PROTEIN MINC"/>
    <property type="match status" value="1"/>
</dbReference>
<evidence type="ECO:0000256" key="8">
    <source>
        <dbReference type="SAM" id="MobiDB-lite"/>
    </source>
</evidence>
<evidence type="ECO:0000256" key="7">
    <source>
        <dbReference type="HAMAP-Rule" id="MF_00267"/>
    </source>
</evidence>
<evidence type="ECO:0000256" key="4">
    <source>
        <dbReference type="ARBA" id="ARBA00023306"/>
    </source>
</evidence>
<evidence type="ECO:0000259" key="9">
    <source>
        <dbReference type="Pfam" id="PF03775"/>
    </source>
</evidence>
<feature type="region of interest" description="Disordered" evidence="8">
    <location>
        <begin position="36"/>
        <end position="123"/>
    </location>
</feature>
<dbReference type="GO" id="GO:0000917">
    <property type="term" value="P:division septum assembly"/>
    <property type="evidence" value="ECO:0007669"/>
    <property type="project" value="UniProtKB-KW"/>
</dbReference>
<dbReference type="NCBIfam" id="TIGR01222">
    <property type="entry name" value="minC"/>
    <property type="match status" value="1"/>
</dbReference>
<dbReference type="InterPro" id="IPR013033">
    <property type="entry name" value="MinC"/>
</dbReference>